<dbReference type="RefSeq" id="WP_184669254.1">
    <property type="nucleotide sequence ID" value="NZ_BAABAI010000029.1"/>
</dbReference>
<gene>
    <name evidence="3" type="ORF">F4559_003001</name>
</gene>
<dbReference type="AlphaFoldDB" id="A0A7W7WW63"/>
<dbReference type="EMBL" id="JACHJS010000001">
    <property type="protein sequence ID" value="MBB4965642.1"/>
    <property type="molecule type" value="Genomic_DNA"/>
</dbReference>
<dbReference type="Pfam" id="PF08241">
    <property type="entry name" value="Methyltransf_11"/>
    <property type="match status" value="1"/>
</dbReference>
<organism evidence="3 4">
    <name type="scientific">Saccharothrix violaceirubra</name>
    <dbReference type="NCBI Taxonomy" id="413306"/>
    <lineage>
        <taxon>Bacteria</taxon>
        <taxon>Bacillati</taxon>
        <taxon>Actinomycetota</taxon>
        <taxon>Actinomycetes</taxon>
        <taxon>Pseudonocardiales</taxon>
        <taxon>Pseudonocardiaceae</taxon>
        <taxon>Saccharothrix</taxon>
    </lineage>
</organism>
<evidence type="ECO:0000256" key="1">
    <source>
        <dbReference type="ARBA" id="ARBA00022679"/>
    </source>
</evidence>
<evidence type="ECO:0000313" key="3">
    <source>
        <dbReference type="EMBL" id="MBB4965642.1"/>
    </source>
</evidence>
<keyword evidence="4" id="KW-1185">Reference proteome</keyword>
<reference evidence="3 4" key="1">
    <citation type="submission" date="2020-08" db="EMBL/GenBank/DDBJ databases">
        <title>Sequencing the genomes of 1000 actinobacteria strains.</title>
        <authorList>
            <person name="Klenk H.-P."/>
        </authorList>
    </citation>
    <scope>NUCLEOTIDE SEQUENCE [LARGE SCALE GENOMIC DNA]</scope>
    <source>
        <strain evidence="3 4">DSM 45084</strain>
    </source>
</reference>
<proteinExistence type="predicted"/>
<dbReference type="PANTHER" id="PTHR44068:SF11">
    <property type="entry name" value="GERANYL DIPHOSPHATE 2-C-METHYLTRANSFERASE"/>
    <property type="match status" value="1"/>
</dbReference>
<dbReference type="InterPro" id="IPR050447">
    <property type="entry name" value="Erg6_SMT_methyltransf"/>
</dbReference>
<feature type="domain" description="Methyltransferase type 11" evidence="2">
    <location>
        <begin position="56"/>
        <end position="150"/>
    </location>
</feature>
<protein>
    <submittedName>
        <fullName evidence="3">SAM-dependent methyltransferase</fullName>
    </submittedName>
</protein>
<keyword evidence="3" id="KW-0489">Methyltransferase</keyword>
<comment type="caution">
    <text evidence="3">The sequence shown here is derived from an EMBL/GenBank/DDBJ whole genome shotgun (WGS) entry which is preliminary data.</text>
</comment>
<accession>A0A7W7WW63</accession>
<dbReference type="CDD" id="cd02440">
    <property type="entry name" value="AdoMet_MTases"/>
    <property type="match status" value="1"/>
</dbReference>
<dbReference type="GO" id="GO:0032259">
    <property type="term" value="P:methylation"/>
    <property type="evidence" value="ECO:0007669"/>
    <property type="project" value="UniProtKB-KW"/>
</dbReference>
<evidence type="ECO:0000313" key="4">
    <source>
        <dbReference type="Proteomes" id="UP000542674"/>
    </source>
</evidence>
<dbReference type="InterPro" id="IPR013216">
    <property type="entry name" value="Methyltransf_11"/>
</dbReference>
<dbReference type="InterPro" id="IPR029063">
    <property type="entry name" value="SAM-dependent_MTases_sf"/>
</dbReference>
<sequence>MYDLVTPLLNAVAGGPCAIHHGYWADGGASSWEDAADRLTDLVARRTPLGPGTRLLDIGCGTGQPVLRIARDHDIHVTGITVSRVQVELAVEGAHGLRAEFALADAMSLPYADNAFDAAWAVQSLVEMAEPDRAAREAFRVLEPGGVLVVTDVVTRGATPAPDERWPTGLRKCAAGEVVGWLTGAGFEVSSCEDASAGTRYFLPKFASALAGYRRTIEDLYGPHVAEWAAAVGDHENYADEMGYVVVTARKPVG</sequence>
<dbReference type="SUPFAM" id="SSF53335">
    <property type="entry name" value="S-adenosyl-L-methionine-dependent methyltransferases"/>
    <property type="match status" value="1"/>
</dbReference>
<dbReference type="PANTHER" id="PTHR44068">
    <property type="entry name" value="ZGC:194242"/>
    <property type="match status" value="1"/>
</dbReference>
<evidence type="ECO:0000259" key="2">
    <source>
        <dbReference type="Pfam" id="PF08241"/>
    </source>
</evidence>
<dbReference type="Gene3D" id="3.40.50.150">
    <property type="entry name" value="Vaccinia Virus protein VP39"/>
    <property type="match status" value="1"/>
</dbReference>
<keyword evidence="1 3" id="KW-0808">Transferase</keyword>
<name>A0A7W7WW63_9PSEU</name>
<dbReference type="GO" id="GO:0008757">
    <property type="term" value="F:S-adenosylmethionine-dependent methyltransferase activity"/>
    <property type="evidence" value="ECO:0007669"/>
    <property type="project" value="InterPro"/>
</dbReference>
<dbReference type="Proteomes" id="UP000542674">
    <property type="component" value="Unassembled WGS sequence"/>
</dbReference>